<organism evidence="4">
    <name type="scientific">marine metagenome</name>
    <dbReference type="NCBI Taxonomy" id="408172"/>
    <lineage>
        <taxon>unclassified sequences</taxon>
        <taxon>metagenomes</taxon>
        <taxon>ecological metagenomes</taxon>
    </lineage>
</organism>
<dbReference type="PRINTS" id="PR00145">
    <property type="entry name" value="ARGSUCLYASE"/>
</dbReference>
<feature type="domain" description="Fumarate lyase N-terminal" evidence="2">
    <location>
        <begin position="32"/>
        <end position="316"/>
    </location>
</feature>
<dbReference type="GO" id="GO:0042450">
    <property type="term" value="P:L-arginine biosynthetic process via ornithine"/>
    <property type="evidence" value="ECO:0007669"/>
    <property type="project" value="InterPro"/>
</dbReference>
<evidence type="ECO:0000313" key="4">
    <source>
        <dbReference type="EMBL" id="SUZ50876.1"/>
    </source>
</evidence>
<gene>
    <name evidence="4" type="ORF">METZ01_LOCUS3730</name>
</gene>
<dbReference type="InterPro" id="IPR029419">
    <property type="entry name" value="Arg_succ_lyase_C"/>
</dbReference>
<evidence type="ECO:0000259" key="2">
    <source>
        <dbReference type="Pfam" id="PF00206"/>
    </source>
</evidence>
<dbReference type="CDD" id="cd01359">
    <property type="entry name" value="Argininosuccinate_lyase"/>
    <property type="match status" value="1"/>
</dbReference>
<dbReference type="Gene3D" id="1.10.40.30">
    <property type="entry name" value="Fumarase/aspartase (C-terminal domain)"/>
    <property type="match status" value="1"/>
</dbReference>
<dbReference type="Gene3D" id="1.20.200.10">
    <property type="entry name" value="Fumarase/aspartase (Central domain)"/>
    <property type="match status" value="1"/>
</dbReference>
<sequence length="478" mass="51868">MTDEPKETDPAESPEAPGSLWGARFDGVMAPEMVELNQSLPVDSCLWREDIRGSQAWAQALGRAGVLTQTELSSVINGLQGVALRIESEGLGQAQEEDIHSVIERMLLEEIGSLGGKLHTGRSRNDQSATGVRLFGMDASDQIREDLVSLCRALQDLAHRGMHLPMPGYTHLQQAQPIRAAQWALSHVFAFLRDIDRINAARGAAAVLPLGSGAIAGCPFPIDREALKDELGFQRISPNSVDAVADRDWICDLLYAGAMIGVHISRLSEDLVLFSSSGFGFVRLSDGFSTGSSLMPQKRNPDVAELARGKSGRLHGNLVTLLTLLKGLPTGYNRDLQEDKEALFDTCNTLGITVPALAGGIKTAEFVPESLESAIDTQLFATDLADYLVKKGVPFRETHGIVGRLVRLAEEEGIPLNELSIETMQNEHVAFEKDVAEVFDWEGSTELRDTIGGTSLRAIQEQLEEVSAQLSEMDTAVE</sequence>
<dbReference type="GO" id="GO:0004056">
    <property type="term" value="F:argininosuccinate lyase activity"/>
    <property type="evidence" value="ECO:0007669"/>
    <property type="project" value="InterPro"/>
</dbReference>
<evidence type="ECO:0008006" key="5">
    <source>
        <dbReference type="Google" id="ProtNLM"/>
    </source>
</evidence>
<reference evidence="4" key="1">
    <citation type="submission" date="2018-05" db="EMBL/GenBank/DDBJ databases">
        <authorList>
            <person name="Lanie J.A."/>
            <person name="Ng W.-L."/>
            <person name="Kazmierczak K.M."/>
            <person name="Andrzejewski T.M."/>
            <person name="Davidsen T.M."/>
            <person name="Wayne K.J."/>
            <person name="Tettelin H."/>
            <person name="Glass J.I."/>
            <person name="Rusch D."/>
            <person name="Podicherti R."/>
            <person name="Tsui H.-C.T."/>
            <person name="Winkler M.E."/>
        </authorList>
    </citation>
    <scope>NUCLEOTIDE SEQUENCE</scope>
</reference>
<dbReference type="InterPro" id="IPR009049">
    <property type="entry name" value="Argininosuccinate_lyase"/>
</dbReference>
<name>A0A381N8D0_9ZZZZ</name>
<dbReference type="InterPro" id="IPR022761">
    <property type="entry name" value="Fumarate_lyase_N"/>
</dbReference>
<dbReference type="PANTHER" id="PTHR43814:SF1">
    <property type="entry name" value="ARGININOSUCCINATE LYASE"/>
    <property type="match status" value="1"/>
</dbReference>
<dbReference type="PRINTS" id="PR00149">
    <property type="entry name" value="FUMRATELYASE"/>
</dbReference>
<dbReference type="InterPro" id="IPR000362">
    <property type="entry name" value="Fumarate_lyase_fam"/>
</dbReference>
<dbReference type="InterPro" id="IPR008948">
    <property type="entry name" value="L-Aspartase-like"/>
</dbReference>
<dbReference type="EMBL" id="UINC01000194">
    <property type="protein sequence ID" value="SUZ50876.1"/>
    <property type="molecule type" value="Genomic_DNA"/>
</dbReference>
<dbReference type="Pfam" id="PF14698">
    <property type="entry name" value="ASL_C2"/>
    <property type="match status" value="1"/>
</dbReference>
<feature type="domain" description="Argininosuccinate lyase C-terminal" evidence="3">
    <location>
        <begin position="380"/>
        <end position="444"/>
    </location>
</feature>
<evidence type="ECO:0000256" key="1">
    <source>
        <dbReference type="SAM" id="MobiDB-lite"/>
    </source>
</evidence>
<feature type="region of interest" description="Disordered" evidence="1">
    <location>
        <begin position="1"/>
        <end position="21"/>
    </location>
</feature>
<dbReference type="FunFam" id="1.10.40.30:FF:000001">
    <property type="entry name" value="Argininosuccinate lyase"/>
    <property type="match status" value="1"/>
</dbReference>
<dbReference type="SUPFAM" id="SSF48557">
    <property type="entry name" value="L-aspartase-like"/>
    <property type="match status" value="1"/>
</dbReference>
<dbReference type="HAMAP" id="MF_00006">
    <property type="entry name" value="Arg_succ_lyase"/>
    <property type="match status" value="1"/>
</dbReference>
<dbReference type="NCBIfam" id="TIGR00838">
    <property type="entry name" value="argH"/>
    <property type="match status" value="1"/>
</dbReference>
<dbReference type="InterPro" id="IPR020557">
    <property type="entry name" value="Fumarate_lyase_CS"/>
</dbReference>
<dbReference type="PANTHER" id="PTHR43814">
    <property type="entry name" value="ARGININOSUCCINATE LYASE"/>
    <property type="match status" value="1"/>
</dbReference>
<dbReference type="FunFam" id="1.20.200.10:FF:000015">
    <property type="entry name" value="argininosuccinate lyase isoform X2"/>
    <property type="match status" value="1"/>
</dbReference>
<dbReference type="InterPro" id="IPR024083">
    <property type="entry name" value="Fumarase/histidase_N"/>
</dbReference>
<proteinExistence type="inferred from homology"/>
<dbReference type="GO" id="GO:0005829">
    <property type="term" value="C:cytosol"/>
    <property type="evidence" value="ECO:0007669"/>
    <property type="project" value="TreeGrafter"/>
</dbReference>
<dbReference type="PROSITE" id="PS00163">
    <property type="entry name" value="FUMARATE_LYASES"/>
    <property type="match status" value="1"/>
</dbReference>
<accession>A0A381N8D0</accession>
<protein>
    <recommendedName>
        <fullName evidence="5">Fumarate lyase N-terminal domain-containing protein</fullName>
    </recommendedName>
</protein>
<dbReference type="Gene3D" id="1.10.275.10">
    <property type="entry name" value="Fumarase/aspartase (N-terminal domain)"/>
    <property type="match status" value="1"/>
</dbReference>
<dbReference type="AlphaFoldDB" id="A0A381N8D0"/>
<dbReference type="Pfam" id="PF00206">
    <property type="entry name" value="Lyase_1"/>
    <property type="match status" value="1"/>
</dbReference>
<evidence type="ECO:0000259" key="3">
    <source>
        <dbReference type="Pfam" id="PF14698"/>
    </source>
</evidence>